<comment type="caution">
    <text evidence="3">The sequence shown here is derived from an EMBL/GenBank/DDBJ whole genome shotgun (WGS) entry which is preliminary data.</text>
</comment>
<dbReference type="CDD" id="cd10283">
    <property type="entry name" value="MnuA_DNase1-like"/>
    <property type="match status" value="1"/>
</dbReference>
<proteinExistence type="predicted"/>
<feature type="compositionally biased region" description="Polar residues" evidence="1">
    <location>
        <begin position="169"/>
        <end position="183"/>
    </location>
</feature>
<dbReference type="PATRIC" id="fig|1188239.3.peg.1451"/>
<accession>A0A014M1Q5</accession>
<dbReference type="NCBIfam" id="NF045851">
    <property type="entry name" value="mem_nucl_MnuA"/>
    <property type="match status" value="1"/>
</dbReference>
<dbReference type="STRING" id="1188239.MOVI_6080"/>
<feature type="compositionally biased region" description="Low complexity" evidence="1">
    <location>
        <begin position="58"/>
        <end position="69"/>
    </location>
</feature>
<evidence type="ECO:0000256" key="1">
    <source>
        <dbReference type="SAM" id="MobiDB-lite"/>
    </source>
</evidence>
<feature type="compositionally biased region" description="Polar residues" evidence="1">
    <location>
        <begin position="38"/>
        <end position="47"/>
    </location>
</feature>
<dbReference type="EMBL" id="JFAD01000032">
    <property type="protein sequence ID" value="EXU60903.1"/>
    <property type="molecule type" value="Genomic_DNA"/>
</dbReference>
<feature type="compositionally biased region" description="Basic and acidic residues" evidence="1">
    <location>
        <begin position="184"/>
        <end position="193"/>
    </location>
</feature>
<feature type="compositionally biased region" description="Basic and acidic residues" evidence="1">
    <location>
        <begin position="201"/>
        <end position="221"/>
    </location>
</feature>
<feature type="chain" id="PRO_5001473644" description="Membrane nuclease A" evidence="2">
    <location>
        <begin position="18"/>
        <end position="575"/>
    </location>
</feature>
<dbReference type="InterPro" id="IPR036691">
    <property type="entry name" value="Endo/exonu/phosph_ase_sf"/>
</dbReference>
<evidence type="ECO:0000313" key="4">
    <source>
        <dbReference type="Proteomes" id="UP000020977"/>
    </source>
</evidence>
<organism evidence="3 4">
    <name type="scientific">Mesomycoplasma ovipneumoniae 14811</name>
    <dbReference type="NCBI Taxonomy" id="1188239"/>
    <lineage>
        <taxon>Bacteria</taxon>
        <taxon>Bacillati</taxon>
        <taxon>Mycoplasmatota</taxon>
        <taxon>Mycoplasmoidales</taxon>
        <taxon>Metamycoplasmataceae</taxon>
        <taxon>Mesomycoplasma</taxon>
    </lineage>
</organism>
<sequence>MKKAILFPLLFAGSAAAAGAGGYYIYSTSTGEQTGTGVIINKNSQTSPRKDLSDSVEEAQNQDQNQEQIQEPEENVETGLSDLVEETKKQDQNPQKTPEPEKNVKTGLSATVDETKNQDQSQEQNQEKTPELEKNVEKDLSGSVKETQKQEQNQEKTPEPEKNVEKDLSNSVDETPKQNQNPEKTPELEKNVETDLSASVDKTKKQDQNQEKTQELEKNVETDLSATVDETQKQNQNQEQIQEPEKNMQKDNNQSIRLGFWNVKDYTNKINSKKQTNTAKTFAIANVINSSGSDVVGLAEITTTGDGVDIVKELEKLNPTAGWKQMTTSKYGKTNHEEKYTFLYKSSLLEMINFEENSNPYLIQDSKKLTWTRPVAAVKFQTKTNIKNDFTLVIGHFDTAGPYKKSKKNRKEEPDSEAPKQGQQEAGEARDLANVLNEIDKKDGLNNEIIFMGDTNILAENTEKLFESTLKSYRLLLDKNEKTTLSSKNFGEYANSYDKIFYKGNLNTKNAQKYDLYSIFEKNIVNVEEYDKMRNQDKRETKYKSGYPKDIKRITGISNHTMVYFDLELSESDKD</sequence>
<keyword evidence="2" id="KW-0732">Signal</keyword>
<feature type="compositionally biased region" description="Basic and acidic residues" evidence="1">
    <location>
        <begin position="125"/>
        <end position="168"/>
    </location>
</feature>
<evidence type="ECO:0008006" key="5">
    <source>
        <dbReference type="Google" id="ProtNLM"/>
    </source>
</evidence>
<feature type="region of interest" description="Disordered" evidence="1">
    <location>
        <begin position="38"/>
        <end position="253"/>
    </location>
</feature>
<name>A0A014M1Q5_9BACT</name>
<dbReference type="SUPFAM" id="SSF56219">
    <property type="entry name" value="DNase I-like"/>
    <property type="match status" value="1"/>
</dbReference>
<feature type="region of interest" description="Disordered" evidence="1">
    <location>
        <begin position="403"/>
        <end position="428"/>
    </location>
</feature>
<gene>
    <name evidence="3" type="ORF">MOVI_6080</name>
</gene>
<reference evidence="3 4" key="1">
    <citation type="submission" date="2014-03" db="EMBL/GenBank/DDBJ databases">
        <title>Genome sequence of Mycoplasma ovipneumoniae strain 14811.</title>
        <authorList>
            <person name="Sirand-Pugnet P."/>
            <person name="Breton M."/>
            <person name="Dordet-Frisoni E."/>
            <person name="Baranowski E."/>
            <person name="Barre A."/>
            <person name="Couture C."/>
            <person name="Dupuy V."/>
            <person name="Gaurivaud P."/>
            <person name="Jacob D."/>
            <person name="Lemaitre C."/>
            <person name="Manso-Silvan L."/>
            <person name="Nikolski M."/>
            <person name="Nouvel L.-X."/>
            <person name="Poumarat F."/>
            <person name="Tardy F."/>
            <person name="Thebault P."/>
            <person name="Theil S."/>
            <person name="Citti C."/>
            <person name="Thiaucourt F."/>
            <person name="Blanchard A."/>
        </authorList>
    </citation>
    <scope>NUCLEOTIDE SEQUENCE [LARGE SCALE GENOMIC DNA]</scope>
    <source>
        <strain evidence="3 4">14811</strain>
    </source>
</reference>
<dbReference type="Gene3D" id="3.60.10.10">
    <property type="entry name" value="Endonuclease/exonuclease/phosphatase"/>
    <property type="match status" value="1"/>
</dbReference>
<dbReference type="Proteomes" id="UP000020977">
    <property type="component" value="Unassembled WGS sequence"/>
</dbReference>
<feature type="signal peptide" evidence="2">
    <location>
        <begin position="1"/>
        <end position="17"/>
    </location>
</feature>
<dbReference type="AlphaFoldDB" id="A0A014M1Q5"/>
<dbReference type="eggNOG" id="COG2374">
    <property type="taxonomic scope" value="Bacteria"/>
</dbReference>
<evidence type="ECO:0000313" key="3">
    <source>
        <dbReference type="EMBL" id="EXU60903.1"/>
    </source>
</evidence>
<protein>
    <recommendedName>
        <fullName evidence="5">Membrane nuclease A</fullName>
    </recommendedName>
</protein>
<evidence type="ECO:0000256" key="2">
    <source>
        <dbReference type="SAM" id="SignalP"/>
    </source>
</evidence>
<dbReference type="RefSeq" id="WP_196242508.1">
    <property type="nucleotide sequence ID" value="NZ_JFAD01000032.1"/>
</dbReference>